<protein>
    <submittedName>
        <fullName evidence="1">Uncharacterized protein</fullName>
    </submittedName>
</protein>
<reference evidence="1" key="1">
    <citation type="submission" date="2022-04" db="EMBL/GenBank/DDBJ databases">
        <title>Genomic mining of Alcaligenes faecalis D334 producing ectoin and derivatives.</title>
        <authorList>
            <person name="Doan V.T."/>
            <person name="Quach N.T."/>
            <person name="Vu T.-H.-N."/>
            <person name="Phi Q.-T."/>
        </authorList>
    </citation>
    <scope>NUCLEOTIDE SEQUENCE</scope>
    <source>
        <strain evidence="1">D334</strain>
    </source>
</reference>
<dbReference type="AlphaFoldDB" id="A0AAE9KN78"/>
<gene>
    <name evidence="1" type="ORF">MXF72_16660</name>
</gene>
<name>A0AAE9KN78_ALCFA</name>
<dbReference type="Proteomes" id="UP000830925">
    <property type="component" value="Chromosome"/>
</dbReference>
<dbReference type="RefSeq" id="WP_247966031.1">
    <property type="nucleotide sequence ID" value="NZ_CP095873.1"/>
</dbReference>
<proteinExistence type="predicted"/>
<dbReference type="EMBL" id="CP095873">
    <property type="protein sequence ID" value="UPL21004.1"/>
    <property type="molecule type" value="Genomic_DNA"/>
</dbReference>
<evidence type="ECO:0000313" key="1">
    <source>
        <dbReference type="EMBL" id="UPL21004.1"/>
    </source>
</evidence>
<organism evidence="1 2">
    <name type="scientific">Alcaligenes faecalis</name>
    <dbReference type="NCBI Taxonomy" id="511"/>
    <lineage>
        <taxon>Bacteria</taxon>
        <taxon>Pseudomonadati</taxon>
        <taxon>Pseudomonadota</taxon>
        <taxon>Betaproteobacteria</taxon>
        <taxon>Burkholderiales</taxon>
        <taxon>Alcaligenaceae</taxon>
        <taxon>Alcaligenes</taxon>
    </lineage>
</organism>
<accession>A0AAE9KN78</accession>
<evidence type="ECO:0000313" key="2">
    <source>
        <dbReference type="Proteomes" id="UP000830925"/>
    </source>
</evidence>
<sequence length="181" mass="20026">MLINSSTPKFALVGTNVNQQPPNASTTTTSFQAALESASTRVTISSAAQQQAQVTELKHGSFAMRDTVSKMDEREFGAFLKDIVYEGGPKRLALHEIMVDITDWLKGGPMYYSNTREPVTEESTAYFMMADAKYQAEKVALYELELSKGTPLIDIYDKLSVLTSKQPARLLGMRGYLVKPT</sequence>